<sequence length="92" mass="9166">MQAKTVISSTLLSLLAAGALGVATSSHAADKMDAGSMQKCYGVNAAHKNDCKAGSHSCAGQSSKARDPNSFVEVPTGLCSKLAGGSLTPKNG</sequence>
<proteinExistence type="predicted"/>
<evidence type="ECO:0000313" key="3">
    <source>
        <dbReference type="Proteomes" id="UP001596114"/>
    </source>
</evidence>
<protein>
    <submittedName>
        <fullName evidence="2">DUF2282 domain-containing protein</fullName>
    </submittedName>
</protein>
<dbReference type="EMBL" id="JBHSNF010000005">
    <property type="protein sequence ID" value="MFC5527688.1"/>
    <property type="molecule type" value="Genomic_DNA"/>
</dbReference>
<organism evidence="2 3">
    <name type="scientific">Rhodanobacter ginsengisoli</name>
    <dbReference type="NCBI Taxonomy" id="418646"/>
    <lineage>
        <taxon>Bacteria</taxon>
        <taxon>Pseudomonadati</taxon>
        <taxon>Pseudomonadota</taxon>
        <taxon>Gammaproteobacteria</taxon>
        <taxon>Lysobacterales</taxon>
        <taxon>Rhodanobacteraceae</taxon>
        <taxon>Rhodanobacter</taxon>
    </lineage>
</organism>
<gene>
    <name evidence="2" type="ORF">ACFPPA_18235</name>
</gene>
<dbReference type="RefSeq" id="WP_377322528.1">
    <property type="nucleotide sequence ID" value="NZ_JBHSNF010000005.1"/>
</dbReference>
<keyword evidence="1" id="KW-0732">Signal</keyword>
<name>A0ABW0QSE8_9GAMM</name>
<dbReference type="InterPro" id="IPR018740">
    <property type="entry name" value="DUF2282_membr"/>
</dbReference>
<evidence type="ECO:0000313" key="2">
    <source>
        <dbReference type="EMBL" id="MFC5527688.1"/>
    </source>
</evidence>
<accession>A0ABW0QSE8</accession>
<feature type="chain" id="PRO_5047500843" evidence="1">
    <location>
        <begin position="29"/>
        <end position="92"/>
    </location>
</feature>
<reference evidence="3" key="1">
    <citation type="journal article" date="2019" name="Int. J. Syst. Evol. Microbiol.">
        <title>The Global Catalogue of Microorganisms (GCM) 10K type strain sequencing project: providing services to taxonomists for standard genome sequencing and annotation.</title>
        <authorList>
            <consortium name="The Broad Institute Genomics Platform"/>
            <consortium name="The Broad Institute Genome Sequencing Center for Infectious Disease"/>
            <person name="Wu L."/>
            <person name="Ma J."/>
        </authorList>
    </citation>
    <scope>NUCLEOTIDE SEQUENCE [LARGE SCALE GENOMIC DNA]</scope>
    <source>
        <strain evidence="3">CGMCC 1.16619</strain>
    </source>
</reference>
<feature type="signal peptide" evidence="1">
    <location>
        <begin position="1"/>
        <end position="28"/>
    </location>
</feature>
<comment type="caution">
    <text evidence="2">The sequence shown here is derived from an EMBL/GenBank/DDBJ whole genome shotgun (WGS) entry which is preliminary data.</text>
</comment>
<dbReference type="Proteomes" id="UP001596114">
    <property type="component" value="Unassembled WGS sequence"/>
</dbReference>
<evidence type="ECO:0000256" key="1">
    <source>
        <dbReference type="SAM" id="SignalP"/>
    </source>
</evidence>
<dbReference type="Pfam" id="PF10048">
    <property type="entry name" value="DUF2282"/>
    <property type="match status" value="1"/>
</dbReference>
<keyword evidence="3" id="KW-1185">Reference proteome</keyword>